<reference evidence="1 2" key="1">
    <citation type="journal article" date="2025" name="Microbiol. Resour. Announc.">
        <title>Draft genome sequences for Neonectria magnoliae and Neonectria punicea, canker pathogens of Liriodendron tulipifera and Acer saccharum in West Virginia.</title>
        <authorList>
            <person name="Petronek H.M."/>
            <person name="Kasson M.T."/>
            <person name="Metheny A.M."/>
            <person name="Stauder C.M."/>
            <person name="Lovett B."/>
            <person name="Lynch S.C."/>
            <person name="Garnas J.R."/>
            <person name="Kasson L.R."/>
            <person name="Stajich J.E."/>
        </authorList>
    </citation>
    <scope>NUCLEOTIDE SEQUENCE [LARGE SCALE GENOMIC DNA]</scope>
    <source>
        <strain evidence="1 2">NRRL 64651</strain>
    </source>
</reference>
<dbReference type="EMBL" id="JAZAVK010000060">
    <property type="protein sequence ID" value="KAK7426895.1"/>
    <property type="molecule type" value="Genomic_DNA"/>
</dbReference>
<organism evidence="1 2">
    <name type="scientific">Neonectria magnoliae</name>
    <dbReference type="NCBI Taxonomy" id="2732573"/>
    <lineage>
        <taxon>Eukaryota</taxon>
        <taxon>Fungi</taxon>
        <taxon>Dikarya</taxon>
        <taxon>Ascomycota</taxon>
        <taxon>Pezizomycotina</taxon>
        <taxon>Sordariomycetes</taxon>
        <taxon>Hypocreomycetidae</taxon>
        <taxon>Hypocreales</taxon>
        <taxon>Nectriaceae</taxon>
        <taxon>Neonectria</taxon>
    </lineage>
</organism>
<comment type="caution">
    <text evidence="1">The sequence shown here is derived from an EMBL/GenBank/DDBJ whole genome shotgun (WGS) entry which is preliminary data.</text>
</comment>
<evidence type="ECO:0000313" key="1">
    <source>
        <dbReference type="EMBL" id="KAK7426895.1"/>
    </source>
</evidence>
<dbReference type="Proteomes" id="UP001498421">
    <property type="component" value="Unassembled WGS sequence"/>
</dbReference>
<sequence>MGQGMLPIPSQIDDEFLTRLPDAPGSQPQHILSKIECYARTIWLYQILALVLIKVYGSSGAENKDHDASLQVILKFYGLLTAERTEYAKHLLVHTDGQKGVPDSTPNVERKLMFQRQAVVLEARYLE</sequence>
<proteinExistence type="predicted"/>
<keyword evidence="2" id="KW-1185">Reference proteome</keyword>
<gene>
    <name evidence="1" type="ORF">QQZ08_006641</name>
</gene>
<evidence type="ECO:0000313" key="2">
    <source>
        <dbReference type="Proteomes" id="UP001498421"/>
    </source>
</evidence>
<accession>A0ABR1I067</accession>
<protein>
    <submittedName>
        <fullName evidence="1">Uncharacterized protein</fullName>
    </submittedName>
</protein>
<name>A0ABR1I067_9HYPO</name>